<evidence type="ECO:0000256" key="11">
    <source>
        <dbReference type="SAM" id="Phobius"/>
    </source>
</evidence>
<evidence type="ECO:0000256" key="9">
    <source>
        <dbReference type="ARBA" id="ARBA00024189"/>
    </source>
</evidence>
<evidence type="ECO:0000256" key="2">
    <source>
        <dbReference type="ARBA" id="ARBA00022692"/>
    </source>
</evidence>
<evidence type="ECO:0000256" key="1">
    <source>
        <dbReference type="ARBA" id="ARBA00010599"/>
    </source>
</evidence>
<gene>
    <name evidence="13" type="ORF">E1301_Tti021226</name>
</gene>
<dbReference type="AlphaFoldDB" id="A0A5A9NIU3"/>
<keyword evidence="3 12" id="KW-0732">Signal</keyword>
<evidence type="ECO:0000256" key="5">
    <source>
        <dbReference type="ARBA" id="ARBA00023136"/>
    </source>
</evidence>
<feature type="chain" id="PRO_5022703172" evidence="12">
    <location>
        <begin position="23"/>
        <end position="403"/>
    </location>
</feature>
<organism evidence="13 14">
    <name type="scientific">Triplophysa tibetana</name>
    <dbReference type="NCBI Taxonomy" id="1572043"/>
    <lineage>
        <taxon>Eukaryota</taxon>
        <taxon>Metazoa</taxon>
        <taxon>Chordata</taxon>
        <taxon>Craniata</taxon>
        <taxon>Vertebrata</taxon>
        <taxon>Euteleostomi</taxon>
        <taxon>Actinopterygii</taxon>
        <taxon>Neopterygii</taxon>
        <taxon>Teleostei</taxon>
        <taxon>Ostariophysi</taxon>
        <taxon>Cypriniformes</taxon>
        <taxon>Nemacheilidae</taxon>
        <taxon>Triplophysa</taxon>
    </lineage>
</organism>
<evidence type="ECO:0000256" key="10">
    <source>
        <dbReference type="ARBA" id="ARBA00044960"/>
    </source>
</evidence>
<accession>A0A5A9NIU3</accession>
<feature type="transmembrane region" description="Helical" evidence="11">
    <location>
        <begin position="361"/>
        <end position="389"/>
    </location>
</feature>
<protein>
    <submittedName>
        <fullName evidence="13">Glycosylated lysosomal membrane protein</fullName>
    </submittedName>
</protein>
<dbReference type="PANTHER" id="PTHR31981:SF1">
    <property type="entry name" value="GLYCOSYLATED LYSOSOMAL MEMBRANE PROTEIN"/>
    <property type="match status" value="1"/>
</dbReference>
<dbReference type="GO" id="GO:0005765">
    <property type="term" value="C:lysosomal membrane"/>
    <property type="evidence" value="ECO:0007669"/>
    <property type="project" value="UniProtKB-SubCell"/>
</dbReference>
<dbReference type="EMBL" id="SOYY01000016">
    <property type="protein sequence ID" value="KAA0709902.1"/>
    <property type="molecule type" value="Genomic_DNA"/>
</dbReference>
<sequence>MSKLKSCFICSLLFVVFCPSSGFFGSGDSFRRKVSVEVNPGLTPPSTLPPGVHLVHVRALGQNDTLHFLFCNQGAPSLLLVHTNTTESTVHVNWPEFINRSSSGGLQVEPQSSVQYSSALIITRLWEYSDVNNTADPQHTSESSFYPPYELQDFIWSEFNQSDHRIRICGGDRTAASFTNGTFCLQISAFESEGRESAWPGLLHNSNSSQLRVSLEGVTARVNYSRFSLELQSVGDSGFLGRVDVHRSIDDEYTPSIFKVSQWVSLPVNSSRVWGYAQWKPVAYRKSSPVTEDATPCSHTEPIPMARLPPSALIQAYFSHGPQTYGLNVSFGIAGDAFYNATNYLSWTVLMGVGDPPVDSFSVFIICIMAVGLGTPLVLIIVGVVFLWIRKRTSQSSGYEPIN</sequence>
<proteinExistence type="inferred from homology"/>
<dbReference type="Proteomes" id="UP000324632">
    <property type="component" value="Chromosome 16"/>
</dbReference>
<keyword evidence="5 11" id="KW-0472">Membrane</keyword>
<dbReference type="InterPro" id="IPR029382">
    <property type="entry name" value="NCU-G1"/>
</dbReference>
<dbReference type="PANTHER" id="PTHR31981">
    <property type="entry name" value="GLYCOSYLATED LYSOSOMAL MEMBRANE PROTEIN"/>
    <property type="match status" value="1"/>
</dbReference>
<evidence type="ECO:0000256" key="6">
    <source>
        <dbReference type="ARBA" id="ARBA00023180"/>
    </source>
</evidence>
<keyword evidence="4 11" id="KW-1133">Transmembrane helix</keyword>
<keyword evidence="2 11" id="KW-0812">Transmembrane</keyword>
<keyword evidence="14" id="KW-1185">Reference proteome</keyword>
<keyword evidence="6" id="KW-0325">Glycoprotein</keyword>
<comment type="subunit">
    <text evidence="10">Interacts (via lumenal domain) with lysosomal protein MFSD1; the interaction starts while both proteins are still in the endoplasmic reticulum and is required for stabilization of MFSD1 in lysosomes but has no direct effect on its targeting to lysosomes or transporter activity.</text>
</comment>
<comment type="subcellular location">
    <subcellularLocation>
        <location evidence="9">Lysosome membrane</location>
        <topology evidence="9">Single-pass type I membrane protein</topology>
        <orientation evidence="9">Lumenal side</orientation>
    </subcellularLocation>
</comment>
<name>A0A5A9NIU3_9TELE</name>
<keyword evidence="7" id="KW-0458">Lysosome</keyword>
<evidence type="ECO:0000313" key="14">
    <source>
        <dbReference type="Proteomes" id="UP000324632"/>
    </source>
</evidence>
<dbReference type="Pfam" id="PF15065">
    <property type="entry name" value="NCU-G1"/>
    <property type="match status" value="1"/>
</dbReference>
<evidence type="ECO:0000256" key="7">
    <source>
        <dbReference type="ARBA" id="ARBA00023228"/>
    </source>
</evidence>
<reference evidence="13 14" key="1">
    <citation type="journal article" date="2019" name="Mol. Ecol. Resour.">
        <title>Chromosome-level genome assembly of Triplophysa tibetana, a fish adapted to the harsh high-altitude environment of the Tibetan Plateau.</title>
        <authorList>
            <person name="Yang X."/>
            <person name="Liu H."/>
            <person name="Ma Z."/>
            <person name="Zou Y."/>
            <person name="Zou M."/>
            <person name="Mao Y."/>
            <person name="Li X."/>
            <person name="Wang H."/>
            <person name="Chen T."/>
            <person name="Wang W."/>
            <person name="Yang R."/>
        </authorList>
    </citation>
    <scope>NUCLEOTIDE SEQUENCE [LARGE SCALE GENOMIC DNA]</scope>
    <source>
        <strain evidence="13">TTIB1903HZAU</strain>
        <tissue evidence="13">Muscle</tissue>
    </source>
</reference>
<evidence type="ECO:0000313" key="13">
    <source>
        <dbReference type="EMBL" id="KAA0709902.1"/>
    </source>
</evidence>
<evidence type="ECO:0000256" key="12">
    <source>
        <dbReference type="SAM" id="SignalP"/>
    </source>
</evidence>
<comment type="caution">
    <text evidence="13">The sequence shown here is derived from an EMBL/GenBank/DDBJ whole genome shotgun (WGS) entry which is preliminary data.</text>
</comment>
<evidence type="ECO:0000256" key="4">
    <source>
        <dbReference type="ARBA" id="ARBA00022989"/>
    </source>
</evidence>
<evidence type="ECO:0000256" key="8">
    <source>
        <dbReference type="ARBA" id="ARBA00024176"/>
    </source>
</evidence>
<comment type="similarity">
    <text evidence="1">Belongs to the GLMP family.</text>
</comment>
<comment type="function">
    <text evidence="8">Required to protect lysosomal transporter MFSD1 from lysosomal proteolysis and for MFSD1 lysosomal localization.</text>
</comment>
<dbReference type="OrthoDB" id="6264340at2759"/>
<feature type="signal peptide" evidence="12">
    <location>
        <begin position="1"/>
        <end position="22"/>
    </location>
</feature>
<evidence type="ECO:0000256" key="3">
    <source>
        <dbReference type="ARBA" id="ARBA00022729"/>
    </source>
</evidence>